<evidence type="ECO:0000256" key="2">
    <source>
        <dbReference type="ARBA" id="ARBA00022963"/>
    </source>
</evidence>
<protein>
    <submittedName>
        <fullName evidence="6">UPF0028 protein YchK</fullName>
    </submittedName>
</protein>
<keyword evidence="3 4" id="KW-0443">Lipid metabolism</keyword>
<dbReference type="Pfam" id="PF01734">
    <property type="entry name" value="Patatin"/>
    <property type="match status" value="1"/>
</dbReference>
<feature type="short sequence motif" description="GXSXG" evidence="4">
    <location>
        <begin position="49"/>
        <end position="53"/>
    </location>
</feature>
<evidence type="ECO:0000313" key="6">
    <source>
        <dbReference type="EMBL" id="CQR70822.1"/>
    </source>
</evidence>
<evidence type="ECO:0000313" key="7">
    <source>
        <dbReference type="Proteomes" id="UP000049855"/>
    </source>
</evidence>
<feature type="active site" description="Nucleophile" evidence="4">
    <location>
        <position position="51"/>
    </location>
</feature>
<dbReference type="PROSITE" id="PS51635">
    <property type="entry name" value="PNPLA"/>
    <property type="match status" value="1"/>
</dbReference>
<dbReference type="Proteomes" id="UP000049855">
    <property type="component" value="Unassembled WGS sequence"/>
</dbReference>
<feature type="domain" description="PNPLA" evidence="5">
    <location>
        <begin position="18"/>
        <end position="192"/>
    </location>
</feature>
<dbReference type="PANTHER" id="PTHR14226">
    <property type="entry name" value="NEUROPATHY TARGET ESTERASE/SWISS CHEESE D.MELANOGASTER"/>
    <property type="match status" value="1"/>
</dbReference>
<organism evidence="6 7">
    <name type="scientific">Sporomusa ovata</name>
    <dbReference type="NCBI Taxonomy" id="2378"/>
    <lineage>
        <taxon>Bacteria</taxon>
        <taxon>Bacillati</taxon>
        <taxon>Bacillota</taxon>
        <taxon>Negativicutes</taxon>
        <taxon>Selenomonadales</taxon>
        <taxon>Sporomusaceae</taxon>
        <taxon>Sporomusa</taxon>
    </lineage>
</organism>
<gene>
    <name evidence="6" type="ORF">SpAn4DRAFT_1800</name>
</gene>
<comment type="caution">
    <text evidence="4">Lacks conserved residue(s) required for the propagation of feature annotation.</text>
</comment>
<accession>A0A0U1KTR6</accession>
<dbReference type="AlphaFoldDB" id="A0A0U1KTR6"/>
<keyword evidence="7" id="KW-1185">Reference proteome</keyword>
<dbReference type="SUPFAM" id="SSF52151">
    <property type="entry name" value="FabD/lysophospholipase-like"/>
    <property type="match status" value="1"/>
</dbReference>
<keyword evidence="2 4" id="KW-0442">Lipid degradation</keyword>
<name>A0A0U1KTR6_9FIRM</name>
<dbReference type="GO" id="GO:0016042">
    <property type="term" value="P:lipid catabolic process"/>
    <property type="evidence" value="ECO:0007669"/>
    <property type="project" value="UniProtKB-UniRule"/>
</dbReference>
<sequence>MTMTDPNQHSGRSPKIGVVLGGGGWRALAAIGLFEFLDEANLPIDLLVGCSGGGIMAALRGAGFTPDEMKSCGREFWNPKLFSRLDYRTILDILGLPFGQFSPTAAILRPHRMLSVCQKIFKERRLEEFHPLTILQTTDIRSGLGIALHQGQAAQAVYATTAQFPFLPPLAVDNQLLVDGSYISSLPVMEAVRQNMDIIIAMSFDNHPKQEPAHFFDHYWQFINKILTTGERNQTALAISLHHHEMILINVHFGCTAEFFSAEGLADIIATGREAVRSRKNEILGALESFTVP</sequence>
<dbReference type="GO" id="GO:0016787">
    <property type="term" value="F:hydrolase activity"/>
    <property type="evidence" value="ECO:0007669"/>
    <property type="project" value="UniProtKB-UniRule"/>
</dbReference>
<feature type="active site" description="Proton acceptor" evidence="4">
    <location>
        <position position="179"/>
    </location>
</feature>
<dbReference type="InterPro" id="IPR050301">
    <property type="entry name" value="NTE"/>
</dbReference>
<evidence type="ECO:0000256" key="3">
    <source>
        <dbReference type="ARBA" id="ARBA00023098"/>
    </source>
</evidence>
<evidence type="ECO:0000256" key="4">
    <source>
        <dbReference type="PROSITE-ProRule" id="PRU01161"/>
    </source>
</evidence>
<keyword evidence="1 4" id="KW-0378">Hydrolase</keyword>
<evidence type="ECO:0000259" key="5">
    <source>
        <dbReference type="PROSITE" id="PS51635"/>
    </source>
</evidence>
<evidence type="ECO:0000256" key="1">
    <source>
        <dbReference type="ARBA" id="ARBA00022801"/>
    </source>
</evidence>
<reference evidence="7" key="1">
    <citation type="submission" date="2015-03" db="EMBL/GenBank/DDBJ databases">
        <authorList>
            <person name="Nijsse Bart"/>
        </authorList>
    </citation>
    <scope>NUCLEOTIDE SEQUENCE [LARGE SCALE GENOMIC DNA]</scope>
</reference>
<dbReference type="EMBL" id="CTRP01000003">
    <property type="protein sequence ID" value="CQR70822.1"/>
    <property type="molecule type" value="Genomic_DNA"/>
</dbReference>
<proteinExistence type="predicted"/>
<dbReference type="PANTHER" id="PTHR14226:SF29">
    <property type="entry name" value="NEUROPATHY TARGET ESTERASE SWS"/>
    <property type="match status" value="1"/>
</dbReference>
<dbReference type="InterPro" id="IPR002641">
    <property type="entry name" value="PNPLA_dom"/>
</dbReference>
<dbReference type="Gene3D" id="3.40.1090.10">
    <property type="entry name" value="Cytosolic phospholipase A2 catalytic domain"/>
    <property type="match status" value="2"/>
</dbReference>
<dbReference type="InterPro" id="IPR016035">
    <property type="entry name" value="Acyl_Trfase/lysoPLipase"/>
</dbReference>